<dbReference type="EMBL" id="CCDI010000001">
    <property type="protein sequence ID" value="CDQ22626.1"/>
    <property type="molecule type" value="Genomic_DNA"/>
</dbReference>
<dbReference type="AlphaFoldDB" id="A0A059NXV2"/>
<organism evidence="1 2">
    <name type="scientific">Halobacillus karajensis</name>
    <dbReference type="NCBI Taxonomy" id="195088"/>
    <lineage>
        <taxon>Bacteria</taxon>
        <taxon>Bacillati</taxon>
        <taxon>Bacillota</taxon>
        <taxon>Bacilli</taxon>
        <taxon>Bacillales</taxon>
        <taxon>Bacillaceae</taxon>
        <taxon>Halobacillus</taxon>
    </lineage>
</organism>
<accession>A0A059NXV2</accession>
<protein>
    <submittedName>
        <fullName evidence="1">Uncharacterized protein</fullName>
    </submittedName>
</protein>
<reference evidence="1 2" key="2">
    <citation type="submission" date="2014-05" db="EMBL/GenBank/DDBJ databases">
        <title>Draft genome sequence of Halobacillus karajensis HK-03.</title>
        <authorList>
            <person name="Khelaifia S."/>
            <person name="Croce O."/>
            <person name="Lagier J.C."/>
            <person name="Raoult D."/>
        </authorList>
    </citation>
    <scope>NUCLEOTIDE SEQUENCE [LARGE SCALE GENOMIC DNA]</scope>
    <source>
        <strain evidence="1 2">HD-03</strain>
    </source>
</reference>
<sequence>MDETLRRELAKFLQTKLHDDYLPGFHFDEEDVDYLIEKFFKAKELIEERSEIQRKIDDILK</sequence>
<dbReference type="Proteomes" id="UP000028868">
    <property type="component" value="Unassembled WGS sequence"/>
</dbReference>
<gene>
    <name evidence="1" type="ORF">BN983_00839</name>
</gene>
<evidence type="ECO:0000313" key="1">
    <source>
        <dbReference type="EMBL" id="CDQ22626.1"/>
    </source>
</evidence>
<evidence type="ECO:0000313" key="2">
    <source>
        <dbReference type="Proteomes" id="UP000028868"/>
    </source>
</evidence>
<proteinExistence type="predicted"/>
<dbReference type="RefSeq" id="WP_035505993.1">
    <property type="nucleotide sequence ID" value="NZ_CCDI010000001.1"/>
</dbReference>
<name>A0A059NXV2_9BACI</name>
<reference evidence="2" key="1">
    <citation type="submission" date="2014-03" db="EMBL/GenBank/DDBJ databases">
        <authorList>
            <person name="Urmite Genomes U."/>
        </authorList>
    </citation>
    <scope>NUCLEOTIDE SEQUENCE [LARGE SCALE GENOMIC DNA]</scope>
    <source>
        <strain evidence="2">HD-03</strain>
    </source>
</reference>
<keyword evidence="2" id="KW-1185">Reference proteome</keyword>
<comment type="caution">
    <text evidence="1">The sequence shown here is derived from an EMBL/GenBank/DDBJ whole genome shotgun (WGS) entry which is preliminary data.</text>
</comment>